<feature type="transmembrane region" description="Helical" evidence="7">
    <location>
        <begin position="341"/>
        <end position="366"/>
    </location>
</feature>
<sequence length="401" mass="40911">MAVTTQGGPEAAGRVHTAAFWLVAVALFLLMFAASAPSPLYVVYQRMWGFTPATLTAVFAVYVLGLLVMLVSAGALSDYVGRKPVLVSAIVAEAGSMLLFVLASDVGWLYAARILQGLATGAATGAISAALIDLERKPGTGALVNSATPTAGLAVGALGVGLLVQFAPAPTKLVYILLLVAFIGTVIALLFIPEPVRRKPGALRSLRPRLGVPPGKLRAFLVALPSLVVPWMLGGLYLSLGRSLVVDILGIANPVAGGLVVFLLTGTGAVASVLARNWAPQAAMTVGASALAIGVAAVLIALAVAFAPLFFAATVLGGFGFGVTFLGAFRTATGLAEPGGRAALVATIYTACYLSFSLPSLAAGLAATHVGLPATATWYGLMVITFAVVAIVARRFSQRVR</sequence>
<dbReference type="PROSITE" id="PS00216">
    <property type="entry name" value="SUGAR_TRANSPORT_1"/>
    <property type="match status" value="1"/>
</dbReference>
<keyword evidence="3" id="KW-1003">Cell membrane</keyword>
<feature type="transmembrane region" description="Helical" evidence="7">
    <location>
        <begin position="251"/>
        <end position="275"/>
    </location>
</feature>
<dbReference type="InterPro" id="IPR036259">
    <property type="entry name" value="MFS_trans_sf"/>
</dbReference>
<evidence type="ECO:0000256" key="1">
    <source>
        <dbReference type="ARBA" id="ARBA00004651"/>
    </source>
</evidence>
<dbReference type="InterPro" id="IPR020846">
    <property type="entry name" value="MFS_dom"/>
</dbReference>
<accession>A0A7X5ZPI9</accession>
<evidence type="ECO:0000256" key="6">
    <source>
        <dbReference type="ARBA" id="ARBA00023136"/>
    </source>
</evidence>
<feature type="transmembrane region" description="Helical" evidence="7">
    <location>
        <begin position="282"/>
        <end position="303"/>
    </location>
</feature>
<dbReference type="PROSITE" id="PS50850">
    <property type="entry name" value="MFS"/>
    <property type="match status" value="1"/>
</dbReference>
<dbReference type="PANTHER" id="PTHR23517:SF13">
    <property type="entry name" value="MAJOR FACILITATOR SUPERFAMILY MFS_1"/>
    <property type="match status" value="1"/>
</dbReference>
<dbReference type="Proteomes" id="UP000545493">
    <property type="component" value="Unassembled WGS sequence"/>
</dbReference>
<dbReference type="InterPro" id="IPR005829">
    <property type="entry name" value="Sugar_transporter_CS"/>
</dbReference>
<feature type="domain" description="Major facilitator superfamily (MFS) profile" evidence="8">
    <location>
        <begin position="19"/>
        <end position="401"/>
    </location>
</feature>
<dbReference type="InterPro" id="IPR050171">
    <property type="entry name" value="MFS_Transporters"/>
</dbReference>
<evidence type="ECO:0000313" key="9">
    <source>
        <dbReference type="EMBL" id="NIJ10838.1"/>
    </source>
</evidence>
<dbReference type="GO" id="GO:0005886">
    <property type="term" value="C:plasma membrane"/>
    <property type="evidence" value="ECO:0007669"/>
    <property type="project" value="UniProtKB-SubCell"/>
</dbReference>
<evidence type="ECO:0000256" key="5">
    <source>
        <dbReference type="ARBA" id="ARBA00022989"/>
    </source>
</evidence>
<reference evidence="9 10" key="1">
    <citation type="submission" date="2020-03" db="EMBL/GenBank/DDBJ databases">
        <title>Sequencing the genomes of 1000 actinobacteria strains.</title>
        <authorList>
            <person name="Klenk H.-P."/>
        </authorList>
    </citation>
    <scope>NUCLEOTIDE SEQUENCE [LARGE SCALE GENOMIC DNA]</scope>
    <source>
        <strain evidence="9 10">DSM 45685</strain>
    </source>
</reference>
<feature type="transmembrane region" description="Helical" evidence="7">
    <location>
        <begin position="50"/>
        <end position="73"/>
    </location>
</feature>
<feature type="transmembrane region" description="Helical" evidence="7">
    <location>
        <begin position="20"/>
        <end position="44"/>
    </location>
</feature>
<evidence type="ECO:0000256" key="7">
    <source>
        <dbReference type="SAM" id="Phobius"/>
    </source>
</evidence>
<dbReference type="PANTHER" id="PTHR23517">
    <property type="entry name" value="RESISTANCE PROTEIN MDTM, PUTATIVE-RELATED-RELATED"/>
    <property type="match status" value="1"/>
</dbReference>
<dbReference type="InterPro" id="IPR011701">
    <property type="entry name" value="MFS"/>
</dbReference>
<dbReference type="GO" id="GO:0022857">
    <property type="term" value="F:transmembrane transporter activity"/>
    <property type="evidence" value="ECO:0007669"/>
    <property type="project" value="InterPro"/>
</dbReference>
<dbReference type="SUPFAM" id="SSF103473">
    <property type="entry name" value="MFS general substrate transporter"/>
    <property type="match status" value="1"/>
</dbReference>
<feature type="transmembrane region" description="Helical" evidence="7">
    <location>
        <begin position="110"/>
        <end position="132"/>
    </location>
</feature>
<feature type="transmembrane region" description="Helical" evidence="7">
    <location>
        <begin position="217"/>
        <end position="239"/>
    </location>
</feature>
<keyword evidence="2" id="KW-0813">Transport</keyword>
<dbReference type="Gene3D" id="1.20.1250.20">
    <property type="entry name" value="MFS general substrate transporter like domains"/>
    <property type="match status" value="1"/>
</dbReference>
<dbReference type="RefSeq" id="WP_167167312.1">
    <property type="nucleotide sequence ID" value="NZ_JAAOYM010000001.1"/>
</dbReference>
<keyword evidence="10" id="KW-1185">Reference proteome</keyword>
<comment type="subcellular location">
    <subcellularLocation>
        <location evidence="1">Cell membrane</location>
        <topology evidence="1">Multi-pass membrane protein</topology>
    </subcellularLocation>
</comment>
<keyword evidence="5 7" id="KW-1133">Transmembrane helix</keyword>
<organism evidence="9 10">
    <name type="scientific">Saccharomonospora amisosensis</name>
    <dbReference type="NCBI Taxonomy" id="1128677"/>
    <lineage>
        <taxon>Bacteria</taxon>
        <taxon>Bacillati</taxon>
        <taxon>Actinomycetota</taxon>
        <taxon>Actinomycetes</taxon>
        <taxon>Pseudonocardiales</taxon>
        <taxon>Pseudonocardiaceae</taxon>
        <taxon>Saccharomonospora</taxon>
    </lineage>
</organism>
<proteinExistence type="predicted"/>
<evidence type="ECO:0000256" key="3">
    <source>
        <dbReference type="ARBA" id="ARBA00022475"/>
    </source>
</evidence>
<gene>
    <name evidence="9" type="ORF">FHU38_001182</name>
</gene>
<name>A0A7X5ZPI9_9PSEU</name>
<feature type="transmembrane region" description="Helical" evidence="7">
    <location>
        <begin position="378"/>
        <end position="396"/>
    </location>
</feature>
<feature type="transmembrane region" description="Helical" evidence="7">
    <location>
        <begin position="144"/>
        <end position="167"/>
    </location>
</feature>
<keyword evidence="4 7" id="KW-0812">Transmembrane</keyword>
<dbReference type="EMBL" id="JAAOYM010000001">
    <property type="protein sequence ID" value="NIJ10838.1"/>
    <property type="molecule type" value="Genomic_DNA"/>
</dbReference>
<protein>
    <submittedName>
        <fullName evidence="9">Putative MFS family arabinose efflux permease</fullName>
    </submittedName>
</protein>
<evidence type="ECO:0000259" key="8">
    <source>
        <dbReference type="PROSITE" id="PS50850"/>
    </source>
</evidence>
<comment type="caution">
    <text evidence="9">The sequence shown here is derived from an EMBL/GenBank/DDBJ whole genome shotgun (WGS) entry which is preliminary data.</text>
</comment>
<feature type="transmembrane region" description="Helical" evidence="7">
    <location>
        <begin position="309"/>
        <end position="329"/>
    </location>
</feature>
<evidence type="ECO:0000313" key="10">
    <source>
        <dbReference type="Proteomes" id="UP000545493"/>
    </source>
</evidence>
<feature type="transmembrane region" description="Helical" evidence="7">
    <location>
        <begin position="85"/>
        <end position="104"/>
    </location>
</feature>
<dbReference type="AlphaFoldDB" id="A0A7X5ZPI9"/>
<evidence type="ECO:0000256" key="4">
    <source>
        <dbReference type="ARBA" id="ARBA00022692"/>
    </source>
</evidence>
<feature type="transmembrane region" description="Helical" evidence="7">
    <location>
        <begin position="173"/>
        <end position="196"/>
    </location>
</feature>
<dbReference type="Pfam" id="PF07690">
    <property type="entry name" value="MFS_1"/>
    <property type="match status" value="1"/>
</dbReference>
<keyword evidence="6 7" id="KW-0472">Membrane</keyword>
<evidence type="ECO:0000256" key="2">
    <source>
        <dbReference type="ARBA" id="ARBA00022448"/>
    </source>
</evidence>